<dbReference type="Proteomes" id="UP000305398">
    <property type="component" value="Chromosome"/>
</dbReference>
<dbReference type="Gene3D" id="1.10.3120.10">
    <property type="entry name" value="Trigger factor, C-terminal domain"/>
    <property type="match status" value="1"/>
</dbReference>
<dbReference type="Pfam" id="PF05697">
    <property type="entry name" value="Trigger_N"/>
    <property type="match status" value="1"/>
</dbReference>
<dbReference type="GO" id="GO:0051083">
    <property type="term" value="P:'de novo' cotranslational protein folding"/>
    <property type="evidence" value="ECO:0007669"/>
    <property type="project" value="TreeGrafter"/>
</dbReference>
<feature type="domain" description="Trigger factor ribosome-binding bacterial" evidence="1">
    <location>
        <begin position="1"/>
        <end position="147"/>
    </location>
</feature>
<evidence type="ECO:0000313" key="2">
    <source>
        <dbReference type="EMBL" id="QDA61241.1"/>
    </source>
</evidence>
<reference evidence="2 3" key="1">
    <citation type="submission" date="2019-06" db="EMBL/GenBank/DDBJ databases">
        <authorList>
            <person name="Srinivasan S."/>
        </authorList>
    </citation>
    <scope>NUCLEOTIDE SEQUENCE [LARGE SCALE GENOMIC DNA]</scope>
    <source>
        <strain evidence="2 3">17J68-5</strain>
    </source>
</reference>
<keyword evidence="2" id="KW-0413">Isomerase</keyword>
<dbReference type="GO" id="GO:0043022">
    <property type="term" value="F:ribosome binding"/>
    <property type="evidence" value="ECO:0007669"/>
    <property type="project" value="TreeGrafter"/>
</dbReference>
<dbReference type="AlphaFoldDB" id="A0A5B8A1I6"/>
<protein>
    <submittedName>
        <fullName evidence="2">Trigger factor</fullName>
        <ecNumber evidence="2">5.2.1.8</ecNumber>
    </submittedName>
</protein>
<organism evidence="2 3">
    <name type="scientific">Hymenobacter jejuensis</name>
    <dbReference type="NCBI Taxonomy" id="2502781"/>
    <lineage>
        <taxon>Bacteria</taxon>
        <taxon>Pseudomonadati</taxon>
        <taxon>Bacteroidota</taxon>
        <taxon>Cytophagia</taxon>
        <taxon>Cytophagales</taxon>
        <taxon>Hymenobacteraceae</taxon>
        <taxon>Hymenobacter</taxon>
    </lineage>
</organism>
<dbReference type="OrthoDB" id="9767721at2"/>
<dbReference type="SUPFAM" id="SSF109998">
    <property type="entry name" value="Triger factor/SurA peptide-binding domain-like"/>
    <property type="match status" value="1"/>
</dbReference>
<evidence type="ECO:0000259" key="1">
    <source>
        <dbReference type="Pfam" id="PF05697"/>
    </source>
</evidence>
<proteinExistence type="predicted"/>
<dbReference type="RefSeq" id="WP_139516415.1">
    <property type="nucleotide sequence ID" value="NZ_CP040896.1"/>
</dbReference>
<dbReference type="InterPro" id="IPR037041">
    <property type="entry name" value="Trigger_fac_C_sf"/>
</dbReference>
<dbReference type="GO" id="GO:0015031">
    <property type="term" value="P:protein transport"/>
    <property type="evidence" value="ECO:0007669"/>
    <property type="project" value="InterPro"/>
</dbReference>
<dbReference type="PANTHER" id="PTHR30560">
    <property type="entry name" value="TRIGGER FACTOR CHAPERONE AND PEPTIDYL-PROLYL CIS/TRANS ISOMERASE"/>
    <property type="match status" value="1"/>
</dbReference>
<name>A0A5B8A1I6_9BACT</name>
<dbReference type="InterPro" id="IPR005215">
    <property type="entry name" value="Trig_fac"/>
</dbReference>
<sequence>MDITLDKKDDQLSAILTVHLTEADYSAAVEEKIKDYSKKAQLKGFRPGKVPPALVRKMYGKSLLVEEINSILGKAVDGYIKENNIKILGEPIPMESSVDFDAQKDFDFQFELGLLPDFELPADQSLNVDRHQVAVDENTLGETYEQLGRQFGKSTNPEVSEATDYLYGKLKKADEEGEGKTVLLPINKVKNGADKFVGVKSGDTIAFDLKDAFAGDASAIANFSGLSKDEAAEVSGDYVLSVEKINRTEQAEFDQELFDKVFGKDIVTSKEEFDEKVRATVQENYDRESDNLVNRQIINQMVDNTKIEVPKEFFKKWLVRANEGKLTPEQVEEHYADYERELKWSMIRNKVVEEQGLKVSNDEIVDRTVQKFMGQFNMPDMDEEMQGQMRTFADSYLRQENGKNYVNEYEAILAEKVLENLRGKVVVNDKEISAEDFRNQAAS</sequence>
<dbReference type="GO" id="GO:0044183">
    <property type="term" value="F:protein folding chaperone"/>
    <property type="evidence" value="ECO:0007669"/>
    <property type="project" value="TreeGrafter"/>
</dbReference>
<dbReference type="GO" id="GO:0003755">
    <property type="term" value="F:peptidyl-prolyl cis-trans isomerase activity"/>
    <property type="evidence" value="ECO:0007669"/>
    <property type="project" value="UniProtKB-EC"/>
</dbReference>
<dbReference type="PIRSF" id="PIRSF003095">
    <property type="entry name" value="Trigger_factor"/>
    <property type="match status" value="1"/>
</dbReference>
<dbReference type="NCBIfam" id="TIGR00115">
    <property type="entry name" value="tig"/>
    <property type="match status" value="1"/>
</dbReference>
<gene>
    <name evidence="2" type="primary">tig</name>
    <name evidence="2" type="ORF">FHG12_14545</name>
</gene>
<dbReference type="InterPro" id="IPR036611">
    <property type="entry name" value="Trigger_fac_ribosome-bd_sf"/>
</dbReference>
<dbReference type="EMBL" id="CP040896">
    <property type="protein sequence ID" value="QDA61241.1"/>
    <property type="molecule type" value="Genomic_DNA"/>
</dbReference>
<dbReference type="InterPro" id="IPR027304">
    <property type="entry name" value="Trigger_fact/SurA_dom_sf"/>
</dbReference>
<keyword evidence="3" id="KW-1185">Reference proteome</keyword>
<dbReference type="PANTHER" id="PTHR30560:SF3">
    <property type="entry name" value="TRIGGER FACTOR-LIKE PROTEIN TIG, CHLOROPLASTIC"/>
    <property type="match status" value="1"/>
</dbReference>
<dbReference type="EC" id="5.2.1.8" evidence="2"/>
<dbReference type="Gene3D" id="3.30.70.1050">
    <property type="entry name" value="Trigger factor ribosome-binding domain"/>
    <property type="match status" value="1"/>
</dbReference>
<dbReference type="KEGG" id="hyj:FHG12_14545"/>
<dbReference type="GO" id="GO:0043335">
    <property type="term" value="P:protein unfolding"/>
    <property type="evidence" value="ECO:0007669"/>
    <property type="project" value="TreeGrafter"/>
</dbReference>
<dbReference type="SUPFAM" id="SSF102735">
    <property type="entry name" value="Trigger factor ribosome-binding domain"/>
    <property type="match status" value="1"/>
</dbReference>
<dbReference type="InterPro" id="IPR008881">
    <property type="entry name" value="Trigger_fac_ribosome-bd_bac"/>
</dbReference>
<evidence type="ECO:0000313" key="3">
    <source>
        <dbReference type="Proteomes" id="UP000305398"/>
    </source>
</evidence>
<accession>A0A5B8A1I6</accession>